<dbReference type="InterPro" id="IPR022595">
    <property type="entry name" value="Enc34_ssDNA-bd"/>
</dbReference>
<name>A0A6J7W985_9CAUD</name>
<reference evidence="1" key="1">
    <citation type="submission" date="2020-05" db="EMBL/GenBank/DDBJ databases">
        <authorList>
            <person name="Chiriac C."/>
            <person name="Salcher M."/>
            <person name="Ghai R."/>
            <person name="Kavagutti S V."/>
        </authorList>
    </citation>
    <scope>NUCLEOTIDE SEQUENCE</scope>
</reference>
<sequence length="185" mass="20262">MKIKLKDVRLSFPDLFEATQFQGTGPFNYGASFLFAPDHPAAKIVDDAIKAVAAEKWGAKAAATLKTIANNSQKICYYEGDTKAYEGYEGNMALSAKRSQDKGRPLILDTNKQPLTAADGKPYGGCYVDAVIEIWAQDNQYGKGMRATLNGVQFRRDGDRFTAGEPATEDDFEDLAVNEFADDLV</sequence>
<organism evidence="1">
    <name type="scientific">uncultured Caudovirales phage</name>
    <dbReference type="NCBI Taxonomy" id="2100421"/>
    <lineage>
        <taxon>Viruses</taxon>
        <taxon>Duplodnaviria</taxon>
        <taxon>Heunggongvirae</taxon>
        <taxon>Uroviricota</taxon>
        <taxon>Caudoviricetes</taxon>
        <taxon>Peduoviridae</taxon>
        <taxon>Maltschvirus</taxon>
        <taxon>Maltschvirus maltsch</taxon>
    </lineage>
</organism>
<protein>
    <recommendedName>
        <fullName evidence="2">DUF2815 family protein</fullName>
    </recommendedName>
</protein>
<dbReference type="Pfam" id="PF10991">
    <property type="entry name" value="Enc34_ssDNA-bd"/>
    <property type="match status" value="1"/>
</dbReference>
<dbReference type="InterPro" id="IPR012340">
    <property type="entry name" value="NA-bd_OB-fold"/>
</dbReference>
<proteinExistence type="predicted"/>
<accession>A0A6J7W985</accession>
<dbReference type="Gene3D" id="2.40.50.140">
    <property type="entry name" value="Nucleic acid-binding proteins"/>
    <property type="match status" value="1"/>
</dbReference>
<dbReference type="SUPFAM" id="SSF50249">
    <property type="entry name" value="Nucleic acid-binding proteins"/>
    <property type="match status" value="1"/>
</dbReference>
<dbReference type="EMBL" id="LR798201">
    <property type="protein sequence ID" value="CAB5162352.1"/>
    <property type="molecule type" value="Genomic_DNA"/>
</dbReference>
<gene>
    <name evidence="1" type="ORF">UFOVP151_21</name>
</gene>
<evidence type="ECO:0000313" key="1">
    <source>
        <dbReference type="EMBL" id="CAB5162352.1"/>
    </source>
</evidence>
<evidence type="ECO:0008006" key="2">
    <source>
        <dbReference type="Google" id="ProtNLM"/>
    </source>
</evidence>